<comment type="caution">
    <text evidence="2">The sequence shown here is derived from an EMBL/GenBank/DDBJ whole genome shotgun (WGS) entry which is preliminary data.</text>
</comment>
<evidence type="ECO:0000313" key="2">
    <source>
        <dbReference type="EMBL" id="KAK3204182.1"/>
    </source>
</evidence>
<feature type="region of interest" description="Disordered" evidence="1">
    <location>
        <begin position="237"/>
        <end position="286"/>
    </location>
</feature>
<name>A0AAE0A4Z2_9ROSI</name>
<accession>A0AAE0A4Z2</accession>
<feature type="compositionally biased region" description="Low complexity" evidence="1">
    <location>
        <begin position="266"/>
        <end position="280"/>
    </location>
</feature>
<gene>
    <name evidence="2" type="ORF">Dsin_018228</name>
</gene>
<reference evidence="2" key="1">
    <citation type="journal article" date="2023" name="Plant J.">
        <title>Genome sequences and population genomics provide insights into the demographic history, inbreeding, and mutation load of two 'living fossil' tree species of Dipteronia.</title>
        <authorList>
            <person name="Feng Y."/>
            <person name="Comes H.P."/>
            <person name="Chen J."/>
            <person name="Zhu S."/>
            <person name="Lu R."/>
            <person name="Zhang X."/>
            <person name="Li P."/>
            <person name="Qiu J."/>
            <person name="Olsen K.M."/>
            <person name="Qiu Y."/>
        </authorList>
    </citation>
    <scope>NUCLEOTIDE SEQUENCE</scope>
    <source>
        <strain evidence="2">NBL</strain>
    </source>
</reference>
<organism evidence="2 3">
    <name type="scientific">Dipteronia sinensis</name>
    <dbReference type="NCBI Taxonomy" id="43782"/>
    <lineage>
        <taxon>Eukaryota</taxon>
        <taxon>Viridiplantae</taxon>
        <taxon>Streptophyta</taxon>
        <taxon>Embryophyta</taxon>
        <taxon>Tracheophyta</taxon>
        <taxon>Spermatophyta</taxon>
        <taxon>Magnoliopsida</taxon>
        <taxon>eudicotyledons</taxon>
        <taxon>Gunneridae</taxon>
        <taxon>Pentapetalae</taxon>
        <taxon>rosids</taxon>
        <taxon>malvids</taxon>
        <taxon>Sapindales</taxon>
        <taxon>Sapindaceae</taxon>
        <taxon>Hippocastanoideae</taxon>
        <taxon>Acereae</taxon>
        <taxon>Dipteronia</taxon>
    </lineage>
</organism>
<proteinExistence type="predicted"/>
<dbReference type="PANTHER" id="PTHR48449">
    <property type="entry name" value="DUF1985 DOMAIN-CONTAINING PROTEIN"/>
    <property type="match status" value="1"/>
</dbReference>
<dbReference type="PANTHER" id="PTHR48449:SF1">
    <property type="entry name" value="DUF1985 DOMAIN-CONTAINING PROTEIN"/>
    <property type="match status" value="1"/>
</dbReference>
<dbReference type="AlphaFoldDB" id="A0AAE0A4Z2"/>
<keyword evidence="3" id="KW-1185">Reference proteome</keyword>
<evidence type="ECO:0008006" key="4">
    <source>
        <dbReference type="Google" id="ProtNLM"/>
    </source>
</evidence>
<sequence>MRDSRARLKTLQSDWYRAKITHHNHMENLKVIDMALDRVLGNGAEEREIYRKSCFGHFQRVHRGMAFSDGIIHRLLLCELHHDRPSDEMRFMLGPRSIWFSKVEFSLITGLKFGAIPDMMVYQDVANGLHHRYFGGRAAITFAKLKARIEQLRLVDDLDAFNAFLWGSLVYKHSIFGFEKAILSKSTRFLHLKFPTIAMQLATPRAVEEPLSPILIDDYAGGISIVYRTHVGELREADIDPRTRSRSPTSEQQSIDVSTPSTDVGAPSSVPAPAAPSSVSLHLPGRPAVPDHLERRFADIISAIDALLEQVQKSDEERWLQHQEPQSRRIGRQQLLRVQFILPTPQHETATAVSHTESTPHHINAGVPTVGKQSQQDTTGIDSALQDPASMIDAAFSDAARVDIANLEPVDAPSVTAQQEHVPTVFTASAVSQGASDLDNAVGVTWFDDFETNHTELEDTIVQKCQHAFHDVYSQSIEIIDTQFYTYMYIQWVKMFGDVDKPRTDTWPVLTHT</sequence>
<feature type="compositionally biased region" description="Polar residues" evidence="1">
    <location>
        <begin position="246"/>
        <end position="262"/>
    </location>
</feature>
<evidence type="ECO:0000256" key="1">
    <source>
        <dbReference type="SAM" id="MobiDB-lite"/>
    </source>
</evidence>
<dbReference type="Proteomes" id="UP001281410">
    <property type="component" value="Unassembled WGS sequence"/>
</dbReference>
<dbReference type="EMBL" id="JANJYJ010000006">
    <property type="protein sequence ID" value="KAK3204182.1"/>
    <property type="molecule type" value="Genomic_DNA"/>
</dbReference>
<evidence type="ECO:0000313" key="3">
    <source>
        <dbReference type="Proteomes" id="UP001281410"/>
    </source>
</evidence>
<protein>
    <recommendedName>
        <fullName evidence="4">DUF1985 domain-containing protein</fullName>
    </recommendedName>
</protein>